<evidence type="ECO:0000256" key="1">
    <source>
        <dbReference type="SAM" id="SignalP"/>
    </source>
</evidence>
<gene>
    <name evidence="2" type="ORF">NYG85_03225</name>
</gene>
<organism evidence="2 3">
    <name type="scientific">Campylobacter gastrosuis</name>
    <dbReference type="NCBI Taxonomy" id="2974576"/>
    <lineage>
        <taxon>Bacteria</taxon>
        <taxon>Pseudomonadati</taxon>
        <taxon>Campylobacterota</taxon>
        <taxon>Epsilonproteobacteria</taxon>
        <taxon>Campylobacterales</taxon>
        <taxon>Campylobacteraceae</taxon>
        <taxon>Campylobacter</taxon>
    </lineage>
</organism>
<comment type="caution">
    <text evidence="2">The sequence shown here is derived from an EMBL/GenBank/DDBJ whole genome shotgun (WGS) entry which is preliminary data.</text>
</comment>
<evidence type="ECO:0000313" key="2">
    <source>
        <dbReference type="EMBL" id="MDL0088389.1"/>
    </source>
</evidence>
<keyword evidence="3" id="KW-1185">Reference proteome</keyword>
<dbReference type="EMBL" id="JANURM010000002">
    <property type="protein sequence ID" value="MDL0088389.1"/>
    <property type="molecule type" value="Genomic_DNA"/>
</dbReference>
<protein>
    <recommendedName>
        <fullName evidence="4">Periplasmic protein</fullName>
    </recommendedName>
</protein>
<name>A0ABT7HNH7_9BACT</name>
<keyword evidence="1" id="KW-0732">Signal</keyword>
<proteinExistence type="predicted"/>
<reference evidence="2" key="1">
    <citation type="submission" date="2022-08" db="EMBL/GenBank/DDBJ databases">
        <authorList>
            <person name="Wang H."/>
        </authorList>
    </citation>
    <scope>NUCLEOTIDE SEQUENCE</scope>
    <source>
        <strain evidence="2">PS10</strain>
    </source>
</reference>
<feature type="chain" id="PRO_5045172524" description="Periplasmic protein" evidence="1">
    <location>
        <begin position="17"/>
        <end position="179"/>
    </location>
</feature>
<reference evidence="2" key="2">
    <citation type="journal article" date="2023" name="Microorganisms">
        <title>Isolation and Genomic Characteristics of Cat-Borne Campylobacter felis sp. nov. and Sheep-Borne Campylobacter ovis sp. nov.</title>
        <authorList>
            <person name="Wang H."/>
            <person name="Li Y."/>
            <person name="Gu Y."/>
            <person name="Zhou G."/>
            <person name="Chen X."/>
            <person name="Zhang X."/>
            <person name="Shao Z."/>
            <person name="Zhang J."/>
            <person name="Zhang M."/>
        </authorList>
    </citation>
    <scope>NUCLEOTIDE SEQUENCE</scope>
    <source>
        <strain evidence="2">PS10</strain>
    </source>
</reference>
<dbReference type="RefSeq" id="WP_284937038.1">
    <property type="nucleotide sequence ID" value="NZ_JANURM010000002.1"/>
</dbReference>
<evidence type="ECO:0008006" key="4">
    <source>
        <dbReference type="Google" id="ProtNLM"/>
    </source>
</evidence>
<accession>A0ABT7HNH7</accession>
<feature type="signal peptide" evidence="1">
    <location>
        <begin position="1"/>
        <end position="16"/>
    </location>
</feature>
<sequence length="179" mass="21179">MRKFLLLFAFFINAFALSTSEILSLYDSGQYRQVCSNAVEKFFKENNDEAVINMYASSCLKIHEINRLSTPIFKLVRTKSARENAAYFADILFKKKLLYHAVIDDVDISYIRLPRSDYILSMIFDKFVKKEYEKDGDVYVFKEPNSDTYYELAKSDDEVQRLILRIYKNDDIVSEIEYW</sequence>
<evidence type="ECO:0000313" key="3">
    <source>
        <dbReference type="Proteomes" id="UP001173801"/>
    </source>
</evidence>
<dbReference type="Proteomes" id="UP001173801">
    <property type="component" value="Unassembled WGS sequence"/>
</dbReference>